<dbReference type="OrthoDB" id="176168at2"/>
<reference evidence="3 4" key="1">
    <citation type="submission" date="2019-02" db="EMBL/GenBank/DDBJ databases">
        <title>Deep-cultivation of Planctomycetes and their phenomic and genomic characterization uncovers novel biology.</title>
        <authorList>
            <person name="Wiegand S."/>
            <person name="Jogler M."/>
            <person name="Boedeker C."/>
            <person name="Pinto D."/>
            <person name="Vollmers J."/>
            <person name="Rivas-Marin E."/>
            <person name="Kohn T."/>
            <person name="Peeters S.H."/>
            <person name="Heuer A."/>
            <person name="Rast P."/>
            <person name="Oberbeckmann S."/>
            <person name="Bunk B."/>
            <person name="Jeske O."/>
            <person name="Meyerdierks A."/>
            <person name="Storesund J.E."/>
            <person name="Kallscheuer N."/>
            <person name="Luecker S."/>
            <person name="Lage O.M."/>
            <person name="Pohl T."/>
            <person name="Merkel B.J."/>
            <person name="Hornburger P."/>
            <person name="Mueller R.-W."/>
            <person name="Bruemmer F."/>
            <person name="Labrenz M."/>
            <person name="Spormann A.M."/>
            <person name="Op Den Camp H."/>
            <person name="Overmann J."/>
            <person name="Amann R."/>
            <person name="Jetten M.S.M."/>
            <person name="Mascher T."/>
            <person name="Medema M.H."/>
            <person name="Devos D.P."/>
            <person name="Kaster A.-K."/>
            <person name="Ovreas L."/>
            <person name="Rohde M."/>
            <person name="Galperin M.Y."/>
            <person name="Jogler C."/>
        </authorList>
    </citation>
    <scope>NUCLEOTIDE SEQUENCE [LARGE SCALE GENOMIC DNA]</scope>
    <source>
        <strain evidence="3 4">CA13</strain>
    </source>
</reference>
<dbReference type="Pfam" id="PF06439">
    <property type="entry name" value="3keto-disac_hyd"/>
    <property type="match status" value="1"/>
</dbReference>
<dbReference type="Gene3D" id="2.60.120.560">
    <property type="entry name" value="Exo-inulinase, domain 1"/>
    <property type="match status" value="1"/>
</dbReference>
<sequence precursor="true">MKLKSIALCLAILAIHLPANVFADAGGKAYTDTKSVSPDFALQGEYRGTAKTEDGDMDFGGQVIALGKNRFQIVGHYGGLPGEGWKRGDKQNSVEAKSVDGKIVADIGEAKIEIADGEIAVFVDGNQIGTLKKLQRESPTLGAKPPANATVLFDGTSADQFEKGELVEGNLLGSTNCFTKQKFGDHKLHIEFRTPFMPNARGQGRGNSGVYMQGRYELQVLDSFGLDGKNNECGGIYKIAKPIVNMCLPPLSWQTYDIDFTAARYDDDGKKIKNARVSIKHNGAMIHNDLELPNSTPGFHGEGPEPDSLFLQHHGNPVAFRNIWIVEK</sequence>
<evidence type="ECO:0000313" key="3">
    <source>
        <dbReference type="EMBL" id="TWT81028.1"/>
    </source>
</evidence>
<dbReference type="PANTHER" id="PTHR33546">
    <property type="entry name" value="LARGE, MULTIFUNCTIONAL SECRETED PROTEIN-RELATED"/>
    <property type="match status" value="1"/>
</dbReference>
<keyword evidence="4" id="KW-1185">Reference proteome</keyword>
<accession>A0A5C5Z0X4</accession>
<feature type="domain" description="3-keto-alpha-glucoside-1,2-lyase/3-keto-2-hydroxy-glucal hydratase" evidence="2">
    <location>
        <begin position="149"/>
        <end position="325"/>
    </location>
</feature>
<comment type="caution">
    <text evidence="3">The sequence shown here is derived from an EMBL/GenBank/DDBJ whole genome shotgun (WGS) entry which is preliminary data.</text>
</comment>
<proteinExistence type="predicted"/>
<dbReference type="InterPro" id="IPR010496">
    <property type="entry name" value="AL/BT2_dom"/>
</dbReference>
<dbReference type="EMBL" id="SJPJ01000001">
    <property type="protein sequence ID" value="TWT81028.1"/>
    <property type="molecule type" value="Genomic_DNA"/>
</dbReference>
<dbReference type="Proteomes" id="UP000315010">
    <property type="component" value="Unassembled WGS sequence"/>
</dbReference>
<gene>
    <name evidence="3" type="ORF">CA13_24750</name>
</gene>
<organism evidence="3 4">
    <name type="scientific">Novipirellula herctigrandis</name>
    <dbReference type="NCBI Taxonomy" id="2527986"/>
    <lineage>
        <taxon>Bacteria</taxon>
        <taxon>Pseudomonadati</taxon>
        <taxon>Planctomycetota</taxon>
        <taxon>Planctomycetia</taxon>
        <taxon>Pirellulales</taxon>
        <taxon>Pirellulaceae</taxon>
        <taxon>Novipirellula</taxon>
    </lineage>
</organism>
<feature type="signal peptide" evidence="1">
    <location>
        <begin position="1"/>
        <end position="23"/>
    </location>
</feature>
<feature type="chain" id="PRO_5022661403" description="3-keto-alpha-glucoside-1,2-lyase/3-keto-2-hydroxy-glucal hydratase domain-containing protein" evidence="1">
    <location>
        <begin position="24"/>
        <end position="328"/>
    </location>
</feature>
<dbReference type="RefSeq" id="WP_146396525.1">
    <property type="nucleotide sequence ID" value="NZ_SJPJ01000001.1"/>
</dbReference>
<protein>
    <recommendedName>
        <fullName evidence="2">3-keto-alpha-glucoside-1,2-lyase/3-keto-2-hydroxy-glucal hydratase domain-containing protein</fullName>
    </recommendedName>
</protein>
<evidence type="ECO:0000259" key="2">
    <source>
        <dbReference type="Pfam" id="PF06439"/>
    </source>
</evidence>
<name>A0A5C5Z0X4_9BACT</name>
<dbReference type="GO" id="GO:0016787">
    <property type="term" value="F:hydrolase activity"/>
    <property type="evidence" value="ECO:0007669"/>
    <property type="project" value="InterPro"/>
</dbReference>
<evidence type="ECO:0000256" key="1">
    <source>
        <dbReference type="SAM" id="SignalP"/>
    </source>
</evidence>
<evidence type="ECO:0000313" key="4">
    <source>
        <dbReference type="Proteomes" id="UP000315010"/>
    </source>
</evidence>
<keyword evidence="1" id="KW-0732">Signal</keyword>
<dbReference type="AlphaFoldDB" id="A0A5C5Z0X4"/>
<dbReference type="PANTHER" id="PTHR33546:SF1">
    <property type="entry name" value="LARGE, MULTIFUNCTIONAL SECRETED PROTEIN"/>
    <property type="match status" value="1"/>
</dbReference>